<dbReference type="InterPro" id="IPR036844">
    <property type="entry name" value="Hint_dom_sf"/>
</dbReference>
<dbReference type="Gene3D" id="2.170.16.10">
    <property type="entry name" value="Hedgehog/Intein (Hint) domain"/>
    <property type="match status" value="1"/>
</dbReference>
<dbReference type="EMBL" id="CAXAMM010027779">
    <property type="protein sequence ID" value="CAK9061518.1"/>
    <property type="molecule type" value="Genomic_DNA"/>
</dbReference>
<evidence type="ECO:0000256" key="1">
    <source>
        <dbReference type="SAM" id="Coils"/>
    </source>
</evidence>
<proteinExistence type="predicted"/>
<sequence length="820" mass="92002">MEILIAPGEPLGQAQKDEIAKAFKFLALKSDGARHRQREGLPMKALRTGSVSVSRALVPQLLRGCGRAVSEKQLSELMGSVEEEGILLEDFYRLYEAAAQEPLPDEQQLLSALRALDVTRSGVLDVTLGEEDRLPQSTVDEILPLGLESRISWVESRISLGEATVSHALDWKGKALLKKLSRPIRKAVANWHTIFDAQLWVEFCDQLDSWAKDTVSLWDLSDLLGCLLEEALFFVGSFLQILMGAAFGTFCATKETAYEEATDSVNKFHLHQMYSKLHHCFPVLASLDEKTGIPQATEVLDKIIGKVKSSNKSIGNARVGELNWAEKSRFQQLSRSIRQAVANWHTIFDSQLWVEFCDHLDSWAKNTVSLYDLSDLLDSLLEEARYVLALEEQRKKEDSWNLQVAETDRKLTAEFDRKLKQMELKILAGNQRSEQLEGELSRMKVQLKGLQDDKLKMTKELQDVKSENEDMTLQAMTVSAELKELKNESLMHTEAHKKLEDQRRKTDEAMDLACHGAEIVERVQVLETTLMKMSAELLELKSNNQVRSMKTESENLQLQRDLLNLKKDLHEVNVKCARTGVNDRVKMKKNDVNEFKSTMHHAKYQMWQIEDKESSDASSDASWVRIQQRVETSMLHSASSGFSIDTSGPRCFMPDALFKAPDGKLLSGADLCKDSQILSADGQTKLEVASPPEQHAARATVLLQAREAKLQVTPDHRVVLGNGHLVSAADLKVGDEVMVGDHIPTKLTSVEFVPGPVTVLKIAFEPDVPVAVFQPPACIHSHGHKLQEIRRAGKHCRRKGRKAAEDVWSIPDTAPGYYSD</sequence>
<keyword evidence="1" id="KW-0175">Coiled coil</keyword>
<protein>
    <submittedName>
        <fullName evidence="2">Uncharacterized protein</fullName>
    </submittedName>
</protein>
<evidence type="ECO:0000313" key="3">
    <source>
        <dbReference type="Proteomes" id="UP001642464"/>
    </source>
</evidence>
<gene>
    <name evidence="2" type="ORF">SCF082_LOCUS32206</name>
</gene>
<organism evidence="2 3">
    <name type="scientific">Durusdinium trenchii</name>
    <dbReference type="NCBI Taxonomy" id="1381693"/>
    <lineage>
        <taxon>Eukaryota</taxon>
        <taxon>Sar</taxon>
        <taxon>Alveolata</taxon>
        <taxon>Dinophyceae</taxon>
        <taxon>Suessiales</taxon>
        <taxon>Symbiodiniaceae</taxon>
        <taxon>Durusdinium</taxon>
    </lineage>
</organism>
<feature type="coiled-coil region" evidence="1">
    <location>
        <begin position="419"/>
        <end position="575"/>
    </location>
</feature>
<comment type="caution">
    <text evidence="2">The sequence shown here is derived from an EMBL/GenBank/DDBJ whole genome shotgun (WGS) entry which is preliminary data.</text>
</comment>
<reference evidence="2 3" key="1">
    <citation type="submission" date="2024-02" db="EMBL/GenBank/DDBJ databases">
        <authorList>
            <person name="Chen Y."/>
            <person name="Shah S."/>
            <person name="Dougan E. K."/>
            <person name="Thang M."/>
            <person name="Chan C."/>
        </authorList>
    </citation>
    <scope>NUCLEOTIDE SEQUENCE [LARGE SCALE GENOMIC DNA]</scope>
</reference>
<dbReference type="Proteomes" id="UP001642464">
    <property type="component" value="Unassembled WGS sequence"/>
</dbReference>
<dbReference type="SUPFAM" id="SSF51294">
    <property type="entry name" value="Hedgehog/intein (Hint) domain"/>
    <property type="match status" value="1"/>
</dbReference>
<name>A0ABP0NDP2_9DINO</name>
<evidence type="ECO:0000313" key="2">
    <source>
        <dbReference type="EMBL" id="CAK9061518.1"/>
    </source>
</evidence>
<keyword evidence="3" id="KW-1185">Reference proteome</keyword>
<dbReference type="CDD" id="cd00081">
    <property type="entry name" value="Hint"/>
    <property type="match status" value="1"/>
</dbReference>
<accession>A0ABP0NDP2</accession>